<evidence type="ECO:0000256" key="3">
    <source>
        <dbReference type="ARBA" id="ARBA00005119"/>
    </source>
</evidence>
<evidence type="ECO:0000256" key="7">
    <source>
        <dbReference type="ARBA" id="ARBA00018337"/>
    </source>
</evidence>
<dbReference type="PANTHER" id="PTHR13619">
    <property type="entry name" value="PHOSPHATIDATE CYTIDYLYLTRANSFERASE, MITOCHONDRIAL"/>
    <property type="match status" value="1"/>
</dbReference>
<evidence type="ECO:0000256" key="11">
    <source>
        <dbReference type="ARBA" id="ARBA00022792"/>
    </source>
</evidence>
<feature type="non-terminal residue" evidence="19">
    <location>
        <position position="1"/>
    </location>
</feature>
<keyword evidence="9" id="KW-0808">Transferase</keyword>
<evidence type="ECO:0000256" key="17">
    <source>
        <dbReference type="ARBA" id="ARBA00023264"/>
    </source>
</evidence>
<keyword evidence="10" id="KW-0548">Nucleotidyltransferase</keyword>
<protein>
    <recommendedName>
        <fullName evidence="7">Phosphatidate cytidylyltransferase, mitochondrial</fullName>
        <ecNumber evidence="6">2.7.7.41</ecNumber>
    </recommendedName>
    <alternativeName>
        <fullName evidence="18">CDP-diacylglycerol synthase</fullName>
    </alternativeName>
</protein>
<evidence type="ECO:0000256" key="13">
    <source>
        <dbReference type="ARBA" id="ARBA00023098"/>
    </source>
</evidence>
<name>A0A397DU72_APHAT</name>
<dbReference type="PANTHER" id="PTHR13619:SF0">
    <property type="entry name" value="PHOSPHATIDATE CYTIDYLYLTRANSFERASE, MITOCHONDRIAL"/>
    <property type="match status" value="1"/>
</dbReference>
<keyword evidence="14" id="KW-0496">Mitochondrion</keyword>
<keyword evidence="13" id="KW-0443">Lipid metabolism</keyword>
<comment type="caution">
    <text evidence="19">The sequence shown here is derived from an EMBL/GenBank/DDBJ whole genome shotgun (WGS) entry which is preliminary data.</text>
</comment>
<gene>
    <name evidence="19" type="ORF">DYB38_003736</name>
</gene>
<dbReference type="InterPro" id="IPR015222">
    <property type="entry name" value="Tam41"/>
</dbReference>
<evidence type="ECO:0000256" key="16">
    <source>
        <dbReference type="ARBA" id="ARBA00023209"/>
    </source>
</evidence>
<comment type="pathway">
    <text evidence="4">Lipid metabolism.</text>
</comment>
<dbReference type="UniPathway" id="UPA00557">
    <property type="reaction ID" value="UER00614"/>
</dbReference>
<evidence type="ECO:0000256" key="14">
    <source>
        <dbReference type="ARBA" id="ARBA00023128"/>
    </source>
</evidence>
<comment type="pathway">
    <text evidence="3">Phospholipid metabolism; CDP-diacylglycerol biosynthesis; CDP-diacylglycerol from sn-glycerol 3-phosphate: step 3/3.</text>
</comment>
<dbReference type="Pfam" id="PF09139">
    <property type="entry name" value="Tam41_Mmp37"/>
    <property type="match status" value="1"/>
</dbReference>
<evidence type="ECO:0000256" key="15">
    <source>
        <dbReference type="ARBA" id="ARBA00023136"/>
    </source>
</evidence>
<evidence type="ECO:0000256" key="12">
    <source>
        <dbReference type="ARBA" id="ARBA00022842"/>
    </source>
</evidence>
<keyword evidence="11" id="KW-0999">Mitochondrion inner membrane</keyword>
<dbReference type="EMBL" id="QUTC01003390">
    <property type="protein sequence ID" value="RHY70265.1"/>
    <property type="molecule type" value="Genomic_DNA"/>
</dbReference>
<keyword evidence="8" id="KW-0444">Lipid biosynthesis</keyword>
<dbReference type="AlphaFoldDB" id="A0A397DU72"/>
<evidence type="ECO:0000256" key="4">
    <source>
        <dbReference type="ARBA" id="ARBA00005189"/>
    </source>
</evidence>
<keyword evidence="12" id="KW-0460">Magnesium</keyword>
<organism evidence="19 20">
    <name type="scientific">Aphanomyces astaci</name>
    <name type="common">Crayfish plague agent</name>
    <dbReference type="NCBI Taxonomy" id="112090"/>
    <lineage>
        <taxon>Eukaryota</taxon>
        <taxon>Sar</taxon>
        <taxon>Stramenopiles</taxon>
        <taxon>Oomycota</taxon>
        <taxon>Saprolegniomycetes</taxon>
        <taxon>Saprolegniales</taxon>
        <taxon>Verrucalvaceae</taxon>
        <taxon>Aphanomyces</taxon>
    </lineage>
</organism>
<evidence type="ECO:0000256" key="18">
    <source>
        <dbReference type="ARBA" id="ARBA00029893"/>
    </source>
</evidence>
<comment type="cofactor">
    <cofactor evidence="1">
        <name>Mg(2+)</name>
        <dbReference type="ChEBI" id="CHEBI:18420"/>
    </cofactor>
</comment>
<sequence>LHTNMAASLSALLPYFPPVDFAMGYGSAVFQQSGHNDSTSMIDLVLAVEDPLAWHTEQLQRHPEHYSGIKHLGPEAIVYVQENFGAGCYYNTLVPVPGSSQLSTFPPCVQRLPTFSCLVKYGVVKTSTLCHELTEWPTLYLSGRMHKPVRGVNIITSTPAIDAAASTNLTNALHLAILGLPETFTEEQLFMVLLKFAITKIAGISYWGDFRMVFGENPKKVRNIVHGSLDKFKQLYQPQIDTSPFVCRLHGSNLQSDMSPEARNAMLLGLPHNITSRLSEKSRLKVTQTPHGKKLLKFAVSAVVGQYSRTQSLKGIATAGGIKTLVYVWQKLSRTYLGK</sequence>
<dbReference type="Proteomes" id="UP000265716">
    <property type="component" value="Unassembled WGS sequence"/>
</dbReference>
<evidence type="ECO:0000256" key="10">
    <source>
        <dbReference type="ARBA" id="ARBA00022695"/>
    </source>
</evidence>
<evidence type="ECO:0000256" key="9">
    <source>
        <dbReference type="ARBA" id="ARBA00022679"/>
    </source>
</evidence>
<accession>A0A397DU72</accession>
<reference evidence="19 20" key="1">
    <citation type="submission" date="2018-08" db="EMBL/GenBank/DDBJ databases">
        <title>Aphanomyces genome sequencing and annotation.</title>
        <authorList>
            <person name="Minardi D."/>
            <person name="Oidtmann B."/>
            <person name="Van Der Giezen M."/>
            <person name="Studholme D.J."/>
        </authorList>
    </citation>
    <scope>NUCLEOTIDE SEQUENCE [LARGE SCALE GENOMIC DNA]</scope>
    <source>
        <strain evidence="19 20">SA</strain>
    </source>
</reference>
<evidence type="ECO:0000256" key="1">
    <source>
        <dbReference type="ARBA" id="ARBA00001946"/>
    </source>
</evidence>
<dbReference type="EC" id="2.7.7.41" evidence="6"/>
<proteinExistence type="inferred from homology"/>
<comment type="similarity">
    <text evidence="5">Belongs to the TAM41 family.</text>
</comment>
<dbReference type="VEuPathDB" id="FungiDB:H257_09272"/>
<dbReference type="GO" id="GO:0004605">
    <property type="term" value="F:phosphatidate cytidylyltransferase activity"/>
    <property type="evidence" value="ECO:0007669"/>
    <property type="project" value="UniProtKB-EC"/>
</dbReference>
<dbReference type="GO" id="GO:0005743">
    <property type="term" value="C:mitochondrial inner membrane"/>
    <property type="evidence" value="ECO:0007669"/>
    <property type="project" value="UniProtKB-SubCell"/>
</dbReference>
<keyword evidence="16" id="KW-0594">Phospholipid biosynthesis</keyword>
<evidence type="ECO:0000313" key="20">
    <source>
        <dbReference type="Proteomes" id="UP000265716"/>
    </source>
</evidence>
<dbReference type="GO" id="GO:0032049">
    <property type="term" value="P:cardiolipin biosynthetic process"/>
    <property type="evidence" value="ECO:0007669"/>
    <property type="project" value="InterPro"/>
</dbReference>
<evidence type="ECO:0000256" key="6">
    <source>
        <dbReference type="ARBA" id="ARBA00012487"/>
    </source>
</evidence>
<keyword evidence="15" id="KW-0472">Membrane</keyword>
<evidence type="ECO:0000256" key="2">
    <source>
        <dbReference type="ARBA" id="ARBA00004443"/>
    </source>
</evidence>
<comment type="subcellular location">
    <subcellularLocation>
        <location evidence="2">Mitochondrion inner membrane</location>
        <topology evidence="2">Peripheral membrane protein</topology>
        <orientation evidence="2">Matrix side</orientation>
    </subcellularLocation>
</comment>
<evidence type="ECO:0000256" key="8">
    <source>
        <dbReference type="ARBA" id="ARBA00022516"/>
    </source>
</evidence>
<dbReference type="PIRSF" id="PIRSF028840">
    <property type="entry name" value="Mmp37"/>
    <property type="match status" value="1"/>
</dbReference>
<keyword evidence="17" id="KW-1208">Phospholipid metabolism</keyword>
<evidence type="ECO:0000313" key="19">
    <source>
        <dbReference type="EMBL" id="RHY70265.1"/>
    </source>
</evidence>
<evidence type="ECO:0000256" key="5">
    <source>
        <dbReference type="ARBA" id="ARBA00005458"/>
    </source>
</evidence>
<dbReference type="GO" id="GO:0016024">
    <property type="term" value="P:CDP-diacylglycerol biosynthetic process"/>
    <property type="evidence" value="ECO:0007669"/>
    <property type="project" value="UniProtKB-UniPathway"/>
</dbReference>